<name>A0A095VSC9_9GAMM</name>
<reference evidence="1 2" key="1">
    <citation type="journal article" date="2014" name="Genome Announc.">
        <title>Genome Sequence of Gammaproteobacterial Pseudohaliea rubra Type Strain DSM 19751, Isolated from Coastal Seawater of the Mediterranean Sea.</title>
        <authorList>
            <person name="Spring S."/>
            <person name="Fiebig A."/>
            <person name="Riedel T."/>
            <person name="Goker M."/>
            <person name="Klenk H.P."/>
        </authorList>
    </citation>
    <scope>NUCLEOTIDE SEQUENCE [LARGE SCALE GENOMIC DNA]</scope>
    <source>
        <strain evidence="1 2">DSM 19751</strain>
    </source>
</reference>
<evidence type="ECO:0000313" key="2">
    <source>
        <dbReference type="Proteomes" id="UP000029640"/>
    </source>
</evidence>
<sequence>MSWKTVLVVLVALVIGFGVLARIATRGGEPAPVPAEDPTRITAPG</sequence>
<dbReference type="EMBL" id="AUVB01000031">
    <property type="protein sequence ID" value="KGE04270.1"/>
    <property type="molecule type" value="Genomic_DNA"/>
</dbReference>
<organism evidence="1 2">
    <name type="scientific">Pseudohaliea rubra DSM 19751</name>
    <dbReference type="NCBI Taxonomy" id="1265313"/>
    <lineage>
        <taxon>Bacteria</taxon>
        <taxon>Pseudomonadati</taxon>
        <taxon>Pseudomonadota</taxon>
        <taxon>Gammaproteobacteria</taxon>
        <taxon>Cellvibrionales</taxon>
        <taxon>Halieaceae</taxon>
        <taxon>Pseudohaliea</taxon>
    </lineage>
</organism>
<comment type="caution">
    <text evidence="1">The sequence shown here is derived from an EMBL/GenBank/DDBJ whole genome shotgun (WGS) entry which is preliminary data.</text>
</comment>
<dbReference type="RefSeq" id="WP_154664293.1">
    <property type="nucleotide sequence ID" value="NZ_KN234754.1"/>
</dbReference>
<evidence type="ECO:0000313" key="1">
    <source>
        <dbReference type="EMBL" id="KGE04270.1"/>
    </source>
</evidence>
<proteinExistence type="predicted"/>
<gene>
    <name evidence="1" type="ORF">HRUBRA_01134</name>
</gene>
<accession>A0A095VSC9</accession>
<dbReference type="AlphaFoldDB" id="A0A095VSC9"/>
<protein>
    <submittedName>
        <fullName evidence="1">Uncharacterized protein</fullName>
    </submittedName>
</protein>
<dbReference type="Proteomes" id="UP000029640">
    <property type="component" value="Unassembled WGS sequence"/>
</dbReference>
<dbReference type="HOGENOM" id="CLU_3200546_0_0_6"/>
<keyword evidence="2" id="KW-1185">Reference proteome</keyword>